<dbReference type="InterPro" id="IPR036380">
    <property type="entry name" value="Isochorismatase-like_sf"/>
</dbReference>
<comment type="caution">
    <text evidence="3">The sequence shown here is derived from an EMBL/GenBank/DDBJ whole genome shotgun (WGS) entry which is preliminary data.</text>
</comment>
<name>A0ABS5HRH5_9RHOB</name>
<sequence>MTANEPDILSDFADRFAPEHTALLIIDMQKDFCLDGFATSRAGRPLDAARAIIPTLETLLDAARRSGVLVCHVGFWTLEQHLSDTAPWLAQRRRATYASDRIAMEGSEGADFIEPLSPQPGEPVIRKHRYSAFKGTDLDMVLRSRGIRSVVPTGVSTNVCVESTLRDAFETGHYTALPRDACASWDMDLHNATLKTANARFGLVCDSADLIKAWTGEPQ</sequence>
<dbReference type="Proteomes" id="UP001195941">
    <property type="component" value="Unassembled WGS sequence"/>
</dbReference>
<dbReference type="Gene3D" id="3.40.50.850">
    <property type="entry name" value="Isochorismatase-like"/>
    <property type="match status" value="1"/>
</dbReference>
<evidence type="ECO:0000313" key="3">
    <source>
        <dbReference type="EMBL" id="MBR9651580.1"/>
    </source>
</evidence>
<dbReference type="Pfam" id="PF00857">
    <property type="entry name" value="Isochorismatase"/>
    <property type="match status" value="1"/>
</dbReference>
<gene>
    <name evidence="3" type="ORF">IT775_10635</name>
</gene>
<dbReference type="SUPFAM" id="SSF52499">
    <property type="entry name" value="Isochorismatase-like hydrolases"/>
    <property type="match status" value="1"/>
</dbReference>
<evidence type="ECO:0000256" key="1">
    <source>
        <dbReference type="ARBA" id="ARBA00022801"/>
    </source>
</evidence>
<proteinExistence type="predicted"/>
<dbReference type="GO" id="GO:0016787">
    <property type="term" value="F:hydrolase activity"/>
    <property type="evidence" value="ECO:0007669"/>
    <property type="project" value="UniProtKB-KW"/>
</dbReference>
<organism evidence="3 4">
    <name type="scientific">Thalassovita aquimarina</name>
    <dbReference type="NCBI Taxonomy" id="2785917"/>
    <lineage>
        <taxon>Bacteria</taxon>
        <taxon>Pseudomonadati</taxon>
        <taxon>Pseudomonadota</taxon>
        <taxon>Alphaproteobacteria</taxon>
        <taxon>Rhodobacterales</taxon>
        <taxon>Roseobacteraceae</taxon>
        <taxon>Thalassovita</taxon>
    </lineage>
</organism>
<dbReference type="PANTHER" id="PTHR43540">
    <property type="entry name" value="PEROXYUREIDOACRYLATE/UREIDOACRYLATE AMIDOHYDROLASE-RELATED"/>
    <property type="match status" value="1"/>
</dbReference>
<dbReference type="InterPro" id="IPR050272">
    <property type="entry name" value="Isochorismatase-like_hydrls"/>
</dbReference>
<evidence type="ECO:0000259" key="2">
    <source>
        <dbReference type="Pfam" id="PF00857"/>
    </source>
</evidence>
<dbReference type="CDD" id="cd00431">
    <property type="entry name" value="cysteine_hydrolases"/>
    <property type="match status" value="1"/>
</dbReference>
<dbReference type="RefSeq" id="WP_212701099.1">
    <property type="nucleotide sequence ID" value="NZ_JADMKU010000008.1"/>
</dbReference>
<feature type="domain" description="Isochorismatase-like" evidence="2">
    <location>
        <begin position="21"/>
        <end position="209"/>
    </location>
</feature>
<evidence type="ECO:0000313" key="4">
    <source>
        <dbReference type="Proteomes" id="UP001195941"/>
    </source>
</evidence>
<keyword evidence="4" id="KW-1185">Reference proteome</keyword>
<accession>A0ABS5HRH5</accession>
<protein>
    <submittedName>
        <fullName evidence="3">Cysteine hydrolase</fullName>
    </submittedName>
</protein>
<keyword evidence="1 3" id="KW-0378">Hydrolase</keyword>
<dbReference type="EMBL" id="JADMKU010000008">
    <property type="protein sequence ID" value="MBR9651580.1"/>
    <property type="molecule type" value="Genomic_DNA"/>
</dbReference>
<dbReference type="InterPro" id="IPR000868">
    <property type="entry name" value="Isochorismatase-like_dom"/>
</dbReference>
<dbReference type="PANTHER" id="PTHR43540:SF6">
    <property type="entry name" value="ISOCHORISMATASE-LIKE DOMAIN-CONTAINING PROTEIN"/>
    <property type="match status" value="1"/>
</dbReference>
<reference evidence="3 4" key="1">
    <citation type="journal article" date="2021" name="Arch. Microbiol.">
        <title>Thalassobius aquimarinus sp. nov., isolated from the Sea of Japan seashore.</title>
        <authorList>
            <person name="Kurilenko V.V."/>
            <person name="Romanenko L.A."/>
            <person name="Chernysheva N.Y."/>
            <person name="Velansky P.V."/>
            <person name="Tekutyeva L.A."/>
            <person name="Isaeva M.P."/>
            <person name="Mikhailov V.V."/>
        </authorList>
    </citation>
    <scope>NUCLEOTIDE SEQUENCE [LARGE SCALE GENOMIC DNA]</scope>
    <source>
        <strain evidence="3 4">KMM 8518</strain>
    </source>
</reference>